<dbReference type="RefSeq" id="WP_317835069.1">
    <property type="nucleotide sequence ID" value="NZ_CP136920.1"/>
</dbReference>
<keyword evidence="2" id="KW-1185">Reference proteome</keyword>
<organism evidence="1 2">
    <name type="scientific">Rubellicoccus peritrichatus</name>
    <dbReference type="NCBI Taxonomy" id="3080537"/>
    <lineage>
        <taxon>Bacteria</taxon>
        <taxon>Pseudomonadati</taxon>
        <taxon>Verrucomicrobiota</taxon>
        <taxon>Opitutia</taxon>
        <taxon>Puniceicoccales</taxon>
        <taxon>Cerasicoccaceae</taxon>
        <taxon>Rubellicoccus</taxon>
    </lineage>
</organism>
<name>A0AAQ3LDI3_9BACT</name>
<reference evidence="1 2" key="1">
    <citation type="submission" date="2023-10" db="EMBL/GenBank/DDBJ databases">
        <title>Rubellicoccus peritrichatus gen. nov., sp. nov., isolated from an algae of coral reef tank.</title>
        <authorList>
            <person name="Luo J."/>
        </authorList>
    </citation>
    <scope>NUCLEOTIDE SEQUENCE [LARGE SCALE GENOMIC DNA]</scope>
    <source>
        <strain evidence="1 2">CR14</strain>
    </source>
</reference>
<gene>
    <name evidence="1" type="ORF">RZN69_05550</name>
</gene>
<dbReference type="AlphaFoldDB" id="A0AAQ3LDI3"/>
<evidence type="ECO:0008006" key="3">
    <source>
        <dbReference type="Google" id="ProtNLM"/>
    </source>
</evidence>
<proteinExistence type="predicted"/>
<sequence>MATKKTTKKTAAKKAVKKVATKKAAVKKTAAKKVATKKVAAKKTAAKKAPAKKKASAAKAPAPLTTIVAQTDVGFGNSIYIRGEGGGLSWEAGTLMDWVDGAWTWSTTAAVDGITFKFILNDESWAEGENSSVAAGSISTSSPAF</sequence>
<dbReference type="EMBL" id="CP136920">
    <property type="protein sequence ID" value="WOO42547.1"/>
    <property type="molecule type" value="Genomic_DNA"/>
</dbReference>
<accession>A0AAQ3LDI3</accession>
<protein>
    <recommendedName>
        <fullName evidence="3">CBM20 domain-containing protein</fullName>
    </recommendedName>
</protein>
<dbReference type="KEGG" id="puo:RZN69_05550"/>
<evidence type="ECO:0000313" key="2">
    <source>
        <dbReference type="Proteomes" id="UP001304300"/>
    </source>
</evidence>
<evidence type="ECO:0000313" key="1">
    <source>
        <dbReference type="EMBL" id="WOO42547.1"/>
    </source>
</evidence>
<dbReference type="Proteomes" id="UP001304300">
    <property type="component" value="Chromosome"/>
</dbReference>